<evidence type="ECO:0000313" key="2">
    <source>
        <dbReference type="Proteomes" id="UP000006281"/>
    </source>
</evidence>
<dbReference type="AlphaFoldDB" id="K0JQF2"/>
<dbReference type="eggNOG" id="ENOG5033Y0X">
    <property type="taxonomic scope" value="Bacteria"/>
</dbReference>
<accession>K0JQF2</accession>
<evidence type="ECO:0000313" key="1">
    <source>
        <dbReference type="EMBL" id="CCH29555.1"/>
    </source>
</evidence>
<dbReference type="STRING" id="1179773.BN6_22340"/>
<keyword evidence="2" id="KW-1185">Reference proteome</keyword>
<reference evidence="1 2" key="1">
    <citation type="journal article" date="2012" name="BMC Genomics">
        <title>Complete genome sequence of Saccharothrix espanaensis DSM 44229T and comparison to the other completely sequenced Pseudonocardiaceae.</title>
        <authorList>
            <person name="Strobel T."/>
            <person name="Al-Dilaimi A."/>
            <person name="Blom J."/>
            <person name="Gessner A."/>
            <person name="Kalinowski J."/>
            <person name="Luzhetska M."/>
            <person name="Puhler A."/>
            <person name="Szczepanowski R."/>
            <person name="Bechthold A."/>
            <person name="Ruckert C."/>
        </authorList>
    </citation>
    <scope>NUCLEOTIDE SEQUENCE [LARGE SCALE GENOMIC DNA]</scope>
    <source>
        <strain evidence="2">ATCC 51144 / DSM 44229 / JCM 9112 / NBRC 15066 / NRRL 15764</strain>
    </source>
</reference>
<dbReference type="RefSeq" id="WP_015099667.1">
    <property type="nucleotide sequence ID" value="NC_019673.1"/>
</dbReference>
<dbReference type="PATRIC" id="fig|1179773.3.peg.2226"/>
<gene>
    <name evidence="1" type="ordered locus">BN6_22340</name>
</gene>
<dbReference type="Proteomes" id="UP000006281">
    <property type="component" value="Chromosome"/>
</dbReference>
<organism evidence="1 2">
    <name type="scientific">Saccharothrix espanaensis (strain ATCC 51144 / DSM 44229 / JCM 9112 / NBRC 15066 / NRRL 15764)</name>
    <dbReference type="NCBI Taxonomy" id="1179773"/>
    <lineage>
        <taxon>Bacteria</taxon>
        <taxon>Bacillati</taxon>
        <taxon>Actinomycetota</taxon>
        <taxon>Actinomycetes</taxon>
        <taxon>Pseudonocardiales</taxon>
        <taxon>Pseudonocardiaceae</taxon>
        <taxon>Saccharothrix</taxon>
    </lineage>
</organism>
<dbReference type="EMBL" id="HE804045">
    <property type="protein sequence ID" value="CCH29555.1"/>
    <property type="molecule type" value="Genomic_DNA"/>
</dbReference>
<protein>
    <submittedName>
        <fullName evidence="1">Uncharacterized protein</fullName>
    </submittedName>
</protein>
<dbReference type="HOGENOM" id="CLU_1667565_0_0_11"/>
<name>K0JQF2_SACES</name>
<dbReference type="KEGG" id="sesp:BN6_22340"/>
<sequence length="151" mass="16274">MRYVSVEPLQDQYGYHLDPRTYLAVLPQLAGDLPAGSAAFAADPGHYDFHGPRCVKDLGWGSATLVDGQGVIALDLVLTPNEWKHETGLRLRYLNVRSFHVDVEESGGTLPRLGALQLDEILPHAAGVSHEIAFTCGSVLVVAADLVATWG</sequence>
<proteinExistence type="predicted"/>